<evidence type="ECO:0000256" key="2">
    <source>
        <dbReference type="ARBA" id="ARBA00022741"/>
    </source>
</evidence>
<evidence type="ECO:0000313" key="5">
    <source>
        <dbReference type="EMBL" id="CRF52511.1"/>
    </source>
</evidence>
<dbReference type="PANTHER" id="PTHR30121:SF12">
    <property type="entry name" value="TYPE IV SECRETION SYSTEM PROTEIN CAGE"/>
    <property type="match status" value="1"/>
</dbReference>
<evidence type="ECO:0000256" key="1">
    <source>
        <dbReference type="ARBA" id="ARBA00006512"/>
    </source>
</evidence>
<dbReference type="PANTHER" id="PTHR30121">
    <property type="entry name" value="UNCHARACTERIZED PROTEIN YJGR-RELATED"/>
    <property type="match status" value="1"/>
</dbReference>
<gene>
    <name evidence="5" type="ORF">HAL07_09760</name>
</gene>
<sequence>MKFGWDFWRNKAMDFLAGALPKVHSMIEENNILGLYNERFLLTKSEQLVGLLNIEGLSANALLQEDLQSHFSSKQNALEQLEGVILRIHTKRAKIQLEPSKPLANPQVQALLDLSGDKTLYENTYTLIFETAPSPLKSFLEQKKLELTTSMQAHQHLAQHLSESITKMAHALHAFKPTPLSAKEALNFYATFINGHPTKLNPTLGFLEDSYIATNIHFKKDHYIQEHASHTTYNRILGVKAYASKTLSSLALLSLLHQERECEVLLSIEPLSTQAALAFVQEKIRLSLVPLVRQELQSYYEKIQAKRLSLQKIALNVFLKAPDLESLNADTKEVLSLLANAHLVGVVETLGLRPAYFSMFPGCLHLNPRLRCQSAQALASLMLFEKQNRGFKSNPWGKQPLSVFKNLDHSPYLFNFHNQESDSDPSSPRVNGHTMIVGASGAGKTTLMGFLMANALKYEKLNILALDRAYGLFSCIHYFGGVYNFGKDFKINPLSLDLTPSNQDFLHSFYARLLNLPDKLQTQADIQASHAILKALKSLYAILPPKSFCLQDFKETLTFCPNLSLSLEPYLQHPLFNALEDSLEFDTPLAAINMDAISANPKDLGLLAYYIFYKILHRALEKQEGFLLFVDEFKSYALNETLNTHINTLITQARKANGVVVLALQDTHQLATIPDAASFVKNMGTLIFYPQKHIDSALLSKDLGIQLSYMEAHFLENTPLTAQQVLVKNMADGSSNIIHVGLQDLGTHLRIFNSNAAHVKRLQTLMQTYPTTWREVLLQEA</sequence>
<evidence type="ECO:0000313" key="6">
    <source>
        <dbReference type="Proteomes" id="UP000043437"/>
    </source>
</evidence>
<protein>
    <submittedName>
        <fullName evidence="5">ATPase required for both assembly of type IV secretion complex and secretion of T-DNA complex, VirB4</fullName>
    </submittedName>
</protein>
<reference evidence="6" key="1">
    <citation type="submission" date="2014-12" db="EMBL/GenBank/DDBJ databases">
        <authorList>
            <person name="Jaenicke S."/>
        </authorList>
    </citation>
    <scope>NUCLEOTIDE SEQUENCE [LARGE SCALE GENOMIC DNA]</scope>
</reference>
<keyword evidence="3" id="KW-0067">ATP-binding</keyword>
<dbReference type="EMBL" id="CDMG01000006">
    <property type="protein sequence ID" value="CRF52511.1"/>
    <property type="molecule type" value="Genomic_DNA"/>
</dbReference>
<comment type="similarity">
    <text evidence="1">Belongs to the TrbE/VirB4 family.</text>
</comment>
<keyword evidence="2" id="KW-0547">Nucleotide-binding</keyword>
<name>A0A0K2XZJ1_9HELI</name>
<dbReference type="InterPro" id="IPR051162">
    <property type="entry name" value="T4SS_component"/>
</dbReference>
<evidence type="ECO:0000256" key="3">
    <source>
        <dbReference type="ARBA" id="ARBA00022840"/>
    </source>
</evidence>
<dbReference type="Proteomes" id="UP000043437">
    <property type="component" value="Unassembled WGS sequence"/>
</dbReference>
<feature type="domain" description="CagE TrbE VirB component of type IV transporter system central" evidence="4">
    <location>
        <begin position="172"/>
        <end position="369"/>
    </location>
</feature>
<organism evidence="5 6">
    <name type="scientific">Helicobacter ailurogastricus</name>
    <dbReference type="NCBI Taxonomy" id="1578720"/>
    <lineage>
        <taxon>Bacteria</taxon>
        <taxon>Pseudomonadati</taxon>
        <taxon>Campylobacterota</taxon>
        <taxon>Epsilonproteobacteria</taxon>
        <taxon>Campylobacterales</taxon>
        <taxon>Helicobacteraceae</taxon>
        <taxon>Helicobacter</taxon>
    </lineage>
</organism>
<dbReference type="Pfam" id="PF03135">
    <property type="entry name" value="CagE_TrbE_VirB"/>
    <property type="match status" value="1"/>
</dbReference>
<dbReference type="SUPFAM" id="SSF52540">
    <property type="entry name" value="P-loop containing nucleoside triphosphate hydrolases"/>
    <property type="match status" value="1"/>
</dbReference>
<dbReference type="InterPro" id="IPR018145">
    <property type="entry name" value="CagE_TrbE_VirB_cntrl_dom"/>
</dbReference>
<accession>A0A0K2XZJ1</accession>
<proteinExistence type="inferred from homology"/>
<dbReference type="AlphaFoldDB" id="A0A0K2XZJ1"/>
<dbReference type="InterPro" id="IPR027417">
    <property type="entry name" value="P-loop_NTPase"/>
</dbReference>
<dbReference type="GO" id="GO:0005524">
    <property type="term" value="F:ATP binding"/>
    <property type="evidence" value="ECO:0007669"/>
    <property type="project" value="UniProtKB-KW"/>
</dbReference>
<dbReference type="Gene3D" id="3.40.50.300">
    <property type="entry name" value="P-loop containing nucleotide triphosphate hydrolases"/>
    <property type="match status" value="1"/>
</dbReference>
<evidence type="ECO:0000259" key="4">
    <source>
        <dbReference type="Pfam" id="PF03135"/>
    </source>
</evidence>